<dbReference type="InterPro" id="IPR013785">
    <property type="entry name" value="Aldolase_TIM"/>
</dbReference>
<dbReference type="EC" id="4.2.1.41" evidence="2"/>
<dbReference type="CDD" id="cd00408">
    <property type="entry name" value="DHDPS-like"/>
    <property type="match status" value="1"/>
</dbReference>
<comment type="caution">
    <text evidence="2">The sequence shown here is derived from an EMBL/GenBank/DDBJ whole genome shotgun (WGS) entry which is preliminary data.</text>
</comment>
<keyword evidence="3" id="KW-1185">Reference proteome</keyword>
<reference evidence="3" key="1">
    <citation type="journal article" date="2019" name="Int. J. Syst. Evol. Microbiol.">
        <title>The Global Catalogue of Microorganisms (GCM) 10K type strain sequencing project: providing services to taxonomists for standard genome sequencing and annotation.</title>
        <authorList>
            <consortium name="The Broad Institute Genomics Platform"/>
            <consortium name="The Broad Institute Genome Sequencing Center for Infectious Disease"/>
            <person name="Wu L."/>
            <person name="Ma J."/>
        </authorList>
    </citation>
    <scope>NUCLEOTIDE SEQUENCE [LARGE SCALE GENOMIC DNA]</scope>
    <source>
        <strain evidence="3">CECT 7069</strain>
    </source>
</reference>
<dbReference type="Proteomes" id="UP001224644">
    <property type="component" value="Unassembled WGS sequence"/>
</dbReference>
<organism evidence="2 3">
    <name type="scientific">Methylobacterium adhaesivum</name>
    <dbReference type="NCBI Taxonomy" id="333297"/>
    <lineage>
        <taxon>Bacteria</taxon>
        <taxon>Pseudomonadati</taxon>
        <taxon>Pseudomonadota</taxon>
        <taxon>Alphaproteobacteria</taxon>
        <taxon>Hyphomicrobiales</taxon>
        <taxon>Methylobacteriaceae</taxon>
        <taxon>Methylobacterium</taxon>
    </lineage>
</organism>
<sequence length="174" mass="19002">MREQELQSSVRATGRGFRCNGRTPALVGRLAREAGVIAVKRPAPGSAEIGAHLAGVRDSVPDEFFRRYSGDWNAVEALLAGGDAWYSVMGGLFPETAMAIVRAVRDENAATARALDAGLPPLWSLFREFLSPRVMYICAEVRGLCRTQPPRPILPLTSSARERVVDTLRSLDLH</sequence>
<protein>
    <submittedName>
        <fullName evidence="2">Dihydrodipicolinate synthase family protein</fullName>
        <ecNumber evidence="2">4.1.3.3</ecNumber>
        <ecNumber evidence="2">4.2.1.41</ecNumber>
        <ecNumber evidence="2">4.3.3.7</ecNumber>
    </submittedName>
</protein>
<dbReference type="RefSeq" id="WP_283207176.1">
    <property type="nucleotide sequence ID" value="NZ_BPQD01000008.1"/>
</dbReference>
<dbReference type="EC" id="4.1.3.3" evidence="2"/>
<dbReference type="EC" id="4.3.3.7" evidence="2"/>
<dbReference type="EMBL" id="JAUFPX010000004">
    <property type="protein sequence ID" value="MDN3590296.1"/>
    <property type="molecule type" value="Genomic_DNA"/>
</dbReference>
<dbReference type="SUPFAM" id="SSF51569">
    <property type="entry name" value="Aldolase"/>
    <property type="match status" value="1"/>
</dbReference>
<gene>
    <name evidence="2" type="ORF">QWZ12_06670</name>
</gene>
<keyword evidence="1 2" id="KW-0456">Lyase</keyword>
<dbReference type="GO" id="GO:0008747">
    <property type="term" value="F:N-acetylneuraminate lyase activity"/>
    <property type="evidence" value="ECO:0007669"/>
    <property type="project" value="UniProtKB-EC"/>
</dbReference>
<proteinExistence type="predicted"/>
<dbReference type="Pfam" id="PF00701">
    <property type="entry name" value="DHDPS"/>
    <property type="match status" value="1"/>
</dbReference>
<dbReference type="GO" id="GO:0047448">
    <property type="term" value="F:5-dehydro-4-deoxyglucarate dehydratase activity"/>
    <property type="evidence" value="ECO:0007669"/>
    <property type="project" value="UniProtKB-EC"/>
</dbReference>
<name>A0ABT8BE80_9HYPH</name>
<evidence type="ECO:0000256" key="1">
    <source>
        <dbReference type="ARBA" id="ARBA00023239"/>
    </source>
</evidence>
<dbReference type="GO" id="GO:0008840">
    <property type="term" value="F:4-hydroxy-tetrahydrodipicolinate synthase activity"/>
    <property type="evidence" value="ECO:0007669"/>
    <property type="project" value="UniProtKB-EC"/>
</dbReference>
<dbReference type="Gene3D" id="3.20.20.70">
    <property type="entry name" value="Aldolase class I"/>
    <property type="match status" value="1"/>
</dbReference>
<evidence type="ECO:0000313" key="2">
    <source>
        <dbReference type="EMBL" id="MDN3590296.1"/>
    </source>
</evidence>
<dbReference type="InterPro" id="IPR002220">
    <property type="entry name" value="DapA-like"/>
</dbReference>
<evidence type="ECO:0000313" key="3">
    <source>
        <dbReference type="Proteomes" id="UP001224644"/>
    </source>
</evidence>
<accession>A0ABT8BE80</accession>